<name>A0AA97A2U3_9STRE</name>
<evidence type="ECO:0000256" key="2">
    <source>
        <dbReference type="SAM" id="SignalP"/>
    </source>
</evidence>
<dbReference type="PROSITE" id="PS51257">
    <property type="entry name" value="PROKAR_LIPOPROTEIN"/>
    <property type="match status" value="1"/>
</dbReference>
<sequence>MKKIFNYSVLLLSVTCLLTACSAKKQESQTEAATSKTTQASTKQTSTAENSSSVEKASETSSSTDASQQTEGSQGSQENQESQSSQAQESVISAETTHTQLLTLPATNIPDDLVGKWQGSSQQARNVEVTISADGTFTTYEDFRLSEDEEGEHLIQTYTAQITDLVEYAPNHYLIRGADGEGSALLPGVTGLGGRIAPGFILEDGQYKVIMWGNPFDPSVEAVYDLVSEPQVYATLDKVE</sequence>
<accession>A0AA97A2U3</accession>
<feature type="region of interest" description="Disordered" evidence="1">
    <location>
        <begin position="26"/>
        <end position="93"/>
    </location>
</feature>
<feature type="compositionally biased region" description="Low complexity" evidence="1">
    <location>
        <begin position="29"/>
        <end position="93"/>
    </location>
</feature>
<evidence type="ECO:0008006" key="4">
    <source>
        <dbReference type="Google" id="ProtNLM"/>
    </source>
</evidence>
<keyword evidence="2" id="KW-0732">Signal</keyword>
<reference evidence="3" key="1">
    <citation type="submission" date="2023-02" db="EMBL/GenBank/DDBJ databases">
        <title>Streptococcus sp. Genome Sequencing and Assembly.</title>
        <authorList>
            <person name="Shore S.M."/>
            <person name="Nicholson T.L."/>
        </authorList>
    </citation>
    <scope>NUCLEOTIDE SEQUENCE</scope>
    <source>
        <strain evidence="3">29887</strain>
    </source>
</reference>
<feature type="signal peptide" evidence="2">
    <location>
        <begin position="1"/>
        <end position="25"/>
    </location>
</feature>
<gene>
    <name evidence="3" type="ORF">PW252_01085</name>
</gene>
<dbReference type="EMBL" id="CP118735">
    <property type="protein sequence ID" value="WNY51288.1"/>
    <property type="molecule type" value="Genomic_DNA"/>
</dbReference>
<protein>
    <recommendedName>
        <fullName evidence="4">Lipoprotein</fullName>
    </recommendedName>
</protein>
<organism evidence="3">
    <name type="scientific">Streptococcus iners</name>
    <dbReference type="NCBI Taxonomy" id="3028084"/>
    <lineage>
        <taxon>Bacteria</taxon>
        <taxon>Bacillati</taxon>
        <taxon>Bacillota</taxon>
        <taxon>Bacilli</taxon>
        <taxon>Lactobacillales</taxon>
        <taxon>Streptococcaceae</taxon>
        <taxon>Streptococcus</taxon>
    </lineage>
</organism>
<feature type="chain" id="PRO_5041661350" description="Lipoprotein" evidence="2">
    <location>
        <begin position="26"/>
        <end position="240"/>
    </location>
</feature>
<dbReference type="RefSeq" id="WP_248049659.1">
    <property type="nucleotide sequence ID" value="NZ_CP118735.1"/>
</dbReference>
<evidence type="ECO:0000313" key="3">
    <source>
        <dbReference type="EMBL" id="WNY51288.1"/>
    </source>
</evidence>
<dbReference type="AlphaFoldDB" id="A0AA97A2U3"/>
<dbReference type="KEGG" id="sins:PW252_01085"/>
<evidence type="ECO:0000256" key="1">
    <source>
        <dbReference type="SAM" id="MobiDB-lite"/>
    </source>
</evidence>
<proteinExistence type="predicted"/>